<dbReference type="InterPro" id="IPR017824">
    <property type="entry name" value="Aminodeoxychorismate_lyase_IV"/>
</dbReference>
<dbReference type="PANTHER" id="PTHR42743:SF2">
    <property type="entry name" value="AMINODEOXYCHORISMATE LYASE"/>
    <property type="match status" value="1"/>
</dbReference>
<evidence type="ECO:0000256" key="10">
    <source>
        <dbReference type="RuleBase" id="RU004106"/>
    </source>
</evidence>
<comment type="pathway">
    <text evidence="7">Cofactor biosynthesis; tetrahydrofolate biosynthesis; 4-aminobenzoate from chorismate: step 2/2.</text>
</comment>
<comment type="catalytic activity">
    <reaction evidence="9">
        <text>4-amino-4-deoxychorismate = 4-aminobenzoate + pyruvate + H(+)</text>
        <dbReference type="Rhea" id="RHEA:16201"/>
        <dbReference type="ChEBI" id="CHEBI:15361"/>
        <dbReference type="ChEBI" id="CHEBI:15378"/>
        <dbReference type="ChEBI" id="CHEBI:17836"/>
        <dbReference type="ChEBI" id="CHEBI:58406"/>
        <dbReference type="EC" id="4.1.3.38"/>
    </reaction>
</comment>
<dbReference type="NCBIfam" id="TIGR03461">
    <property type="entry name" value="pabC_Proteo"/>
    <property type="match status" value="1"/>
</dbReference>
<gene>
    <name evidence="13" type="ORF">AFERRI_10086</name>
    <name evidence="12" type="ORF">AFERRI_40043</name>
</gene>
<evidence type="ECO:0000256" key="5">
    <source>
        <dbReference type="ARBA" id="ARBA00022909"/>
    </source>
</evidence>
<evidence type="ECO:0000256" key="1">
    <source>
        <dbReference type="ARBA" id="ARBA00001933"/>
    </source>
</evidence>
<sequence>MGVIAATVDGNPFVAGACGAALDRALHYGDGLFETIAVIKGVPLFWDAHLARLKRGAAILNIPMPPPSLWYDDLQQVLHGVQADSRLFVKLLLSRGAGWGYGSSGAGPARRYLCLSQWPERDARYWAPGISATICPVALLTGAPYLGVKSLNRLNQVMARDALASEYAEGIMLDQSGVLREGIMSNLFWVTAGIAYTPDLEDGGIAGIQRGAILEWLRARGVPTVLGRYRAAALQEADEIFFSNSLIGIWPVRHFAERALPGHDGPIASALLAWCRDMGLGPQS</sequence>
<keyword evidence="5" id="KW-0289">Folate biosynthesis</keyword>
<dbReference type="GO" id="GO:0005829">
    <property type="term" value="C:cytosol"/>
    <property type="evidence" value="ECO:0007669"/>
    <property type="project" value="TreeGrafter"/>
</dbReference>
<dbReference type="EMBL" id="LT841305">
    <property type="protein sequence ID" value="SMH64053.1"/>
    <property type="molecule type" value="Genomic_DNA"/>
</dbReference>
<dbReference type="Gene3D" id="3.30.470.10">
    <property type="match status" value="1"/>
</dbReference>
<dbReference type="InterPro" id="IPR001544">
    <property type="entry name" value="Aminotrans_IV"/>
</dbReference>
<evidence type="ECO:0000256" key="7">
    <source>
        <dbReference type="ARBA" id="ARBA00035633"/>
    </source>
</evidence>
<dbReference type="EMBL" id="CCCS020000034">
    <property type="protein sequence ID" value="CDQ10091.1"/>
    <property type="molecule type" value="Genomic_DNA"/>
</dbReference>
<dbReference type="Proteomes" id="UP000193925">
    <property type="component" value="Chromosome AFERRI"/>
</dbReference>
<dbReference type="AlphaFoldDB" id="A0A060UP98"/>
<reference evidence="12" key="2">
    <citation type="submission" date="2014-07" db="EMBL/GenBank/DDBJ databases">
        <title>Initial genome analysis of the psychrotolerant acidophile Acidithiobacillus ferrivorans CF27: insights into iron and sulfur oxidation pathways and into biofilm formation.</title>
        <authorList>
            <person name="Talla E."/>
            <person name="Hedrich S."/>
            <person name="Mangenot S."/>
            <person name="Ji B."/>
            <person name="Johnson D.B."/>
            <person name="Barbe V."/>
            <person name="Bonnefoy V."/>
        </authorList>
    </citation>
    <scope>NUCLEOTIDE SEQUENCE [LARGE SCALE GENOMIC DNA]</scope>
    <source>
        <strain evidence="12">CF27</strain>
    </source>
</reference>
<dbReference type="InterPro" id="IPR018300">
    <property type="entry name" value="Aminotrans_IV_CS"/>
</dbReference>
<dbReference type="InterPro" id="IPR036038">
    <property type="entry name" value="Aminotransferase-like"/>
</dbReference>
<comment type="similarity">
    <text evidence="2 10">Belongs to the class-IV pyridoxal-phosphate-dependent aminotransferase family.</text>
</comment>
<dbReference type="EC" id="4.1.3.38" evidence="8"/>
<evidence type="ECO:0000256" key="6">
    <source>
        <dbReference type="ARBA" id="ARBA00023239"/>
    </source>
</evidence>
<dbReference type="GO" id="GO:0008696">
    <property type="term" value="F:4-amino-4-deoxychorismate lyase activity"/>
    <property type="evidence" value="ECO:0007669"/>
    <property type="project" value="UniProtKB-EC"/>
</dbReference>
<keyword evidence="6 12" id="KW-0456">Lyase</keyword>
<dbReference type="GO" id="GO:0046656">
    <property type="term" value="P:folic acid biosynthetic process"/>
    <property type="evidence" value="ECO:0007669"/>
    <property type="project" value="UniProtKB-KW"/>
</dbReference>
<evidence type="ECO:0000313" key="14">
    <source>
        <dbReference type="Proteomes" id="UP000193925"/>
    </source>
</evidence>
<evidence type="ECO:0000256" key="3">
    <source>
        <dbReference type="ARBA" id="ARBA00011738"/>
    </source>
</evidence>
<evidence type="ECO:0000256" key="2">
    <source>
        <dbReference type="ARBA" id="ARBA00009320"/>
    </source>
</evidence>
<evidence type="ECO:0000313" key="13">
    <source>
        <dbReference type="EMBL" id="SMH64053.1"/>
    </source>
</evidence>
<dbReference type="InterPro" id="IPR050571">
    <property type="entry name" value="Class-IV_PLP-Dep_Aminotrnsfr"/>
</dbReference>
<reference evidence="13 14" key="3">
    <citation type="submission" date="2017-03" db="EMBL/GenBank/DDBJ databases">
        <authorList>
            <person name="Regsiter A."/>
            <person name="William W."/>
        </authorList>
    </citation>
    <scope>NUCLEOTIDE SEQUENCE [LARGE SCALE GENOMIC DNA]</scope>
    <source>
        <strain evidence="13">PRJEB5721</strain>
    </source>
</reference>
<organism evidence="12">
    <name type="scientific">Acidithiobacillus ferrivorans</name>
    <dbReference type="NCBI Taxonomy" id="160808"/>
    <lineage>
        <taxon>Bacteria</taxon>
        <taxon>Pseudomonadati</taxon>
        <taxon>Pseudomonadota</taxon>
        <taxon>Acidithiobacillia</taxon>
        <taxon>Acidithiobacillales</taxon>
        <taxon>Acidithiobacillaceae</taxon>
        <taxon>Acidithiobacillus</taxon>
    </lineage>
</organism>
<reference evidence="12" key="1">
    <citation type="submission" date="2014-03" db="EMBL/GenBank/DDBJ databases">
        <authorList>
            <person name="Genoscope - CEA"/>
        </authorList>
    </citation>
    <scope>NUCLEOTIDE SEQUENCE [LARGE SCALE GENOMIC DNA]</scope>
    <source>
        <strain evidence="12">CF27</strain>
    </source>
</reference>
<evidence type="ECO:0000256" key="8">
    <source>
        <dbReference type="ARBA" id="ARBA00035676"/>
    </source>
</evidence>
<accession>A0A060UP98</accession>
<protein>
    <recommendedName>
        <fullName evidence="8">aminodeoxychorismate lyase</fullName>
        <ecNumber evidence="8">4.1.3.38</ecNumber>
    </recommendedName>
</protein>
<dbReference type="RefSeq" id="WP_172804388.1">
    <property type="nucleotide sequence ID" value="NZ_CCCS020000034.1"/>
</dbReference>
<dbReference type="Pfam" id="PF01063">
    <property type="entry name" value="Aminotran_4"/>
    <property type="match status" value="1"/>
</dbReference>
<dbReference type="SUPFAM" id="SSF56752">
    <property type="entry name" value="D-aminoacid aminotransferase-like PLP-dependent enzymes"/>
    <property type="match status" value="1"/>
</dbReference>
<dbReference type="PROSITE" id="PS00770">
    <property type="entry name" value="AA_TRANSFER_CLASS_4"/>
    <property type="match status" value="1"/>
</dbReference>
<evidence type="ECO:0000256" key="11">
    <source>
        <dbReference type="RuleBase" id="RU004516"/>
    </source>
</evidence>
<dbReference type="InterPro" id="IPR043132">
    <property type="entry name" value="BCAT-like_C"/>
</dbReference>
<evidence type="ECO:0000313" key="12">
    <source>
        <dbReference type="EMBL" id="CDQ10091.1"/>
    </source>
</evidence>
<dbReference type="GO" id="GO:0008153">
    <property type="term" value="P:4-aminobenzoate biosynthetic process"/>
    <property type="evidence" value="ECO:0007669"/>
    <property type="project" value="TreeGrafter"/>
</dbReference>
<dbReference type="Gene3D" id="3.20.10.10">
    <property type="entry name" value="D-amino Acid Aminotransferase, subunit A, domain 2"/>
    <property type="match status" value="1"/>
</dbReference>
<comment type="subunit">
    <text evidence="3">Homodimer.</text>
</comment>
<dbReference type="InterPro" id="IPR043131">
    <property type="entry name" value="BCAT-like_N"/>
</dbReference>
<keyword evidence="4 11" id="KW-0663">Pyridoxal phosphate</keyword>
<evidence type="ECO:0000256" key="9">
    <source>
        <dbReference type="ARBA" id="ARBA00049529"/>
    </source>
</evidence>
<comment type="cofactor">
    <cofactor evidence="1 11">
        <name>pyridoxal 5'-phosphate</name>
        <dbReference type="ChEBI" id="CHEBI:597326"/>
    </cofactor>
</comment>
<dbReference type="PANTHER" id="PTHR42743">
    <property type="entry name" value="AMINO-ACID AMINOTRANSFERASE"/>
    <property type="match status" value="1"/>
</dbReference>
<keyword evidence="14" id="KW-1185">Reference proteome</keyword>
<evidence type="ECO:0000256" key="4">
    <source>
        <dbReference type="ARBA" id="ARBA00022898"/>
    </source>
</evidence>
<proteinExistence type="inferred from homology"/>
<name>A0A060UP98_9PROT</name>
<dbReference type="GO" id="GO:0030170">
    <property type="term" value="F:pyridoxal phosphate binding"/>
    <property type="evidence" value="ECO:0007669"/>
    <property type="project" value="InterPro"/>
</dbReference>